<dbReference type="PROSITE" id="PS00383">
    <property type="entry name" value="TYR_PHOSPHATASE_1"/>
    <property type="match status" value="1"/>
</dbReference>
<dbReference type="InterPro" id="IPR016130">
    <property type="entry name" value="Tyr_Pase_AS"/>
</dbReference>
<feature type="domain" description="Tyrosine specific protein phosphatases" evidence="3">
    <location>
        <begin position="77"/>
        <end position="151"/>
    </location>
</feature>
<dbReference type="Pfam" id="PF00102">
    <property type="entry name" value="Y_phosphatase"/>
    <property type="match status" value="3"/>
</dbReference>
<dbReference type="InterPro" id="IPR029021">
    <property type="entry name" value="Prot-tyrosine_phosphatase-like"/>
</dbReference>
<dbReference type="SMART" id="SM00404">
    <property type="entry name" value="PTPc_motif"/>
    <property type="match status" value="2"/>
</dbReference>
<dbReference type="InterPro" id="IPR003595">
    <property type="entry name" value="Tyr_Pase_cat"/>
</dbReference>
<sequence>MATGLFENAMQQCDKYWVESTQQHVQHGQIHIWHQWSTTLAQLKIRTFRIQKEGFTESRLVTQYEMIGFHDESPDPGLLLDVRRRVIATSATQPGPILVHCRCGGGRTAVFIAVDFCLHQLQSEDKVDVYSIVLHLRRFRKNMVRTLSQYKQIYKTVAMFLQCGLTVYPADTLPAAFQVHYAQGSDSKHQKLEKEFQTLQSIVPRLSIGDCASGHRVENRSKSRDIMMLPPECARPYLATADCGDSGTDFINAVYVDGYHAENTYLVTQWPMRKTIVDLWRLMYDFKITSLAFLNDPQKSSRTYPRFWPKEVEQEPVSYGPISVRYLKCEKHANIMTRTFAIRKVMNGLIGCDLSKDELIVKMFQIMNSGQRNADNNHSDHSSNHGAHHGHNYSTNSAKCGKIGYYRAVGIQPRSLLALMDQVTHWQECSKSRHPICVMSKDGCNRVGLYCAIGICCDQVKEEREVDVFNAVRLVRKNRPQLVPNIEEYRYIYYFMTEFIPLCASKPDVIISEPSHDVSHHCSNPHNATASTVLPATVHGGVYVAAKDTNRNSQTLYNKSRNSFYTGHEQATSFKMSSPCNSRFVCSDQVRMEDNSVKPSCRPCSSRTSVPCSLSYESGLYETYTNSRDQKVCSQQTVCSCCSNISQISHNPNPGSCHLYINCENKQPLNSMITSATNGLTYSQVLSHSKLKPSNEIRLTLNNSSIIRYLPQVQSDQLSYLSLSPSSAINIKSSLSEPASTALSTTPFHTPEKYSNGRINNGLCTSVTSASLSPGSICKSSSFHSCSSQLSLSNNYLANGSVSKHADKGDMLPLDVINRVVLYPGLVSGNTSKITSLPQQVDHTKKRASSTGLYPSSSLPPDLRKLKTKKTNKDSNHVTLIHASYASLEDSLAGSTDARDHPSMDRLEYDEDTVQRYSHAKSAVPQTSNHAAVSSNWQPLQNNRVIRDKTSETSICVNKFPASTLSFRQKIKGYMNRKQMKITEPKPSSAARCSDHFESRL</sequence>
<dbReference type="AlphaFoldDB" id="A0A8S3ZY85"/>
<proteinExistence type="predicted"/>
<dbReference type="SMART" id="SM00194">
    <property type="entry name" value="PTPc"/>
    <property type="match status" value="1"/>
</dbReference>
<feature type="compositionally biased region" description="Polar residues" evidence="1">
    <location>
        <begin position="849"/>
        <end position="859"/>
    </location>
</feature>
<dbReference type="PROSITE" id="PS50055">
    <property type="entry name" value="TYR_PHOSPHATASE_PTP"/>
    <property type="match status" value="2"/>
</dbReference>
<evidence type="ECO:0000313" key="4">
    <source>
        <dbReference type="EMBL" id="CAG5134439.1"/>
    </source>
</evidence>
<dbReference type="Gene3D" id="3.90.190.10">
    <property type="entry name" value="Protein tyrosine phosphatase superfamily"/>
    <property type="match status" value="2"/>
</dbReference>
<dbReference type="SUPFAM" id="SSF52799">
    <property type="entry name" value="(Phosphotyrosine protein) phosphatases II"/>
    <property type="match status" value="2"/>
</dbReference>
<dbReference type="InterPro" id="IPR000242">
    <property type="entry name" value="PTP_cat"/>
</dbReference>
<dbReference type="PRINTS" id="PR00700">
    <property type="entry name" value="PRTYPHPHTASE"/>
</dbReference>
<keyword evidence="5" id="KW-1185">Reference proteome</keyword>
<feature type="region of interest" description="Disordered" evidence="1">
    <location>
        <begin position="372"/>
        <end position="391"/>
    </location>
</feature>
<comment type="caution">
    <text evidence="4">The sequence shown here is derived from an EMBL/GenBank/DDBJ whole genome shotgun (WGS) entry which is preliminary data.</text>
</comment>
<gene>
    <name evidence="4" type="ORF">CUNI_LOCUS19997</name>
</gene>
<dbReference type="OrthoDB" id="6144703at2759"/>
<dbReference type="CDD" id="cd00047">
    <property type="entry name" value="PTPc"/>
    <property type="match status" value="1"/>
</dbReference>
<protein>
    <submittedName>
        <fullName evidence="4">Uncharacterized protein</fullName>
    </submittedName>
</protein>
<dbReference type="EMBL" id="CAJHNH020007190">
    <property type="protein sequence ID" value="CAG5134439.1"/>
    <property type="molecule type" value="Genomic_DNA"/>
</dbReference>
<dbReference type="InterPro" id="IPR000387">
    <property type="entry name" value="Tyr_Pase_dom"/>
</dbReference>
<dbReference type="InterPro" id="IPR050348">
    <property type="entry name" value="Protein-Tyr_Phosphatase"/>
</dbReference>
<dbReference type="Proteomes" id="UP000678393">
    <property type="component" value="Unassembled WGS sequence"/>
</dbReference>
<evidence type="ECO:0000313" key="5">
    <source>
        <dbReference type="Proteomes" id="UP000678393"/>
    </source>
</evidence>
<name>A0A8S3ZY85_9EUPU</name>
<dbReference type="PANTHER" id="PTHR19134">
    <property type="entry name" value="RECEPTOR-TYPE TYROSINE-PROTEIN PHOSPHATASE"/>
    <property type="match status" value="1"/>
</dbReference>
<reference evidence="4" key="1">
    <citation type="submission" date="2021-04" db="EMBL/GenBank/DDBJ databases">
        <authorList>
            <consortium name="Molecular Ecology Group"/>
        </authorList>
    </citation>
    <scope>NUCLEOTIDE SEQUENCE</scope>
</reference>
<evidence type="ECO:0000259" key="2">
    <source>
        <dbReference type="PROSITE" id="PS50055"/>
    </source>
</evidence>
<feature type="domain" description="Tyrosine-protein phosphatase" evidence="2">
    <location>
        <begin position="192"/>
        <end position="499"/>
    </location>
</feature>
<accession>A0A8S3ZY85</accession>
<dbReference type="PANTHER" id="PTHR19134:SF561">
    <property type="entry name" value="PROTEIN TYROSINE PHOSPHATASE 36E, ISOFORM A"/>
    <property type="match status" value="1"/>
</dbReference>
<feature type="domain" description="Tyrosine specific protein phosphatases" evidence="3">
    <location>
        <begin position="414"/>
        <end position="490"/>
    </location>
</feature>
<evidence type="ECO:0000259" key="3">
    <source>
        <dbReference type="PROSITE" id="PS50056"/>
    </source>
</evidence>
<evidence type="ECO:0000256" key="1">
    <source>
        <dbReference type="SAM" id="MobiDB-lite"/>
    </source>
</evidence>
<dbReference type="GO" id="GO:0004725">
    <property type="term" value="F:protein tyrosine phosphatase activity"/>
    <property type="evidence" value="ECO:0007669"/>
    <property type="project" value="InterPro"/>
</dbReference>
<feature type="region of interest" description="Disordered" evidence="1">
    <location>
        <begin position="838"/>
        <end position="874"/>
    </location>
</feature>
<feature type="domain" description="Tyrosine-protein phosphatase" evidence="2">
    <location>
        <begin position="1"/>
        <end position="160"/>
    </location>
</feature>
<dbReference type="PROSITE" id="PS50056">
    <property type="entry name" value="TYR_PHOSPHATASE_2"/>
    <property type="match status" value="2"/>
</dbReference>
<organism evidence="4 5">
    <name type="scientific">Candidula unifasciata</name>
    <dbReference type="NCBI Taxonomy" id="100452"/>
    <lineage>
        <taxon>Eukaryota</taxon>
        <taxon>Metazoa</taxon>
        <taxon>Spiralia</taxon>
        <taxon>Lophotrochozoa</taxon>
        <taxon>Mollusca</taxon>
        <taxon>Gastropoda</taxon>
        <taxon>Heterobranchia</taxon>
        <taxon>Euthyneura</taxon>
        <taxon>Panpulmonata</taxon>
        <taxon>Eupulmonata</taxon>
        <taxon>Stylommatophora</taxon>
        <taxon>Helicina</taxon>
        <taxon>Helicoidea</taxon>
        <taxon>Geomitridae</taxon>
        <taxon>Candidula</taxon>
    </lineage>
</organism>